<dbReference type="GO" id="GO:0003729">
    <property type="term" value="F:mRNA binding"/>
    <property type="evidence" value="ECO:0000318"/>
    <property type="project" value="GO_Central"/>
</dbReference>
<keyword evidence="1" id="KW-0694">RNA-binding</keyword>
<dbReference type="PROSITE" id="PS50102">
    <property type="entry name" value="RRM"/>
    <property type="match status" value="1"/>
</dbReference>
<dbReference type="KEGG" id="ptm:GSPATT00019872001"/>
<dbReference type="GO" id="GO:0005634">
    <property type="term" value="C:nucleus"/>
    <property type="evidence" value="ECO:0000318"/>
    <property type="project" value="GO_Central"/>
</dbReference>
<evidence type="ECO:0000259" key="2">
    <source>
        <dbReference type="PROSITE" id="PS50102"/>
    </source>
</evidence>
<keyword evidence="4" id="KW-1185">Reference proteome</keyword>
<dbReference type="InParanoid" id="A0DT12"/>
<dbReference type="RefSeq" id="XP_001453576.1">
    <property type="nucleotide sequence ID" value="XM_001453539.1"/>
</dbReference>
<dbReference type="eggNOG" id="KOG0106">
    <property type="taxonomic scope" value="Eukaryota"/>
</dbReference>
<dbReference type="SUPFAM" id="SSF54928">
    <property type="entry name" value="RNA-binding domain, RBD"/>
    <property type="match status" value="1"/>
</dbReference>
<organism evidence="3 4">
    <name type="scientific">Paramecium tetraurelia</name>
    <dbReference type="NCBI Taxonomy" id="5888"/>
    <lineage>
        <taxon>Eukaryota</taxon>
        <taxon>Sar</taxon>
        <taxon>Alveolata</taxon>
        <taxon>Ciliophora</taxon>
        <taxon>Intramacronucleata</taxon>
        <taxon>Oligohymenophorea</taxon>
        <taxon>Peniculida</taxon>
        <taxon>Parameciidae</taxon>
        <taxon>Paramecium</taxon>
    </lineage>
</organism>
<reference evidence="3 4" key="1">
    <citation type="journal article" date="2006" name="Nature">
        <title>Global trends of whole-genome duplications revealed by the ciliate Paramecium tetraurelia.</title>
        <authorList>
            <consortium name="Genoscope"/>
            <person name="Aury J.-M."/>
            <person name="Jaillon O."/>
            <person name="Duret L."/>
            <person name="Noel B."/>
            <person name="Jubin C."/>
            <person name="Porcel B.M."/>
            <person name="Segurens B."/>
            <person name="Daubin V."/>
            <person name="Anthouard V."/>
            <person name="Aiach N."/>
            <person name="Arnaiz O."/>
            <person name="Billaut A."/>
            <person name="Beisson J."/>
            <person name="Blanc I."/>
            <person name="Bouhouche K."/>
            <person name="Camara F."/>
            <person name="Duharcourt S."/>
            <person name="Guigo R."/>
            <person name="Gogendeau D."/>
            <person name="Katinka M."/>
            <person name="Keller A.-M."/>
            <person name="Kissmehl R."/>
            <person name="Klotz C."/>
            <person name="Koll F."/>
            <person name="Le Moue A."/>
            <person name="Lepere C."/>
            <person name="Malinsky S."/>
            <person name="Nowacki M."/>
            <person name="Nowak J.K."/>
            <person name="Plattner H."/>
            <person name="Poulain J."/>
            <person name="Ruiz F."/>
            <person name="Serrano V."/>
            <person name="Zagulski M."/>
            <person name="Dessen P."/>
            <person name="Betermier M."/>
            <person name="Weissenbach J."/>
            <person name="Scarpelli C."/>
            <person name="Schachter V."/>
            <person name="Sperling L."/>
            <person name="Meyer E."/>
            <person name="Cohen J."/>
            <person name="Wincker P."/>
        </authorList>
    </citation>
    <scope>NUCLEOTIDE SEQUENCE [LARGE SCALE GENOMIC DNA]</scope>
    <source>
        <strain evidence="3 4">Stock d4-2</strain>
    </source>
</reference>
<dbReference type="AlphaFoldDB" id="A0DT12"/>
<dbReference type="SMART" id="SM00360">
    <property type="entry name" value="RRM"/>
    <property type="match status" value="1"/>
</dbReference>
<gene>
    <name evidence="3" type="ORF">GSPATT00019872001</name>
</gene>
<dbReference type="STRING" id="5888.A0DT12"/>
<dbReference type="GeneID" id="5039361"/>
<feature type="domain" description="RRM" evidence="2">
    <location>
        <begin position="17"/>
        <end position="87"/>
    </location>
</feature>
<protein>
    <recommendedName>
        <fullName evidence="2">RRM domain-containing protein</fullName>
    </recommendedName>
</protein>
<proteinExistence type="predicted"/>
<evidence type="ECO:0000256" key="1">
    <source>
        <dbReference type="PROSITE-ProRule" id="PRU00176"/>
    </source>
</evidence>
<dbReference type="InterPro" id="IPR050907">
    <property type="entry name" value="SRSF"/>
</dbReference>
<dbReference type="Gene3D" id="3.30.70.330">
    <property type="match status" value="1"/>
</dbReference>
<dbReference type="InterPro" id="IPR000504">
    <property type="entry name" value="RRM_dom"/>
</dbReference>
<sequence length="268" mass="31294">MSSSSSSRSRSPKKNKKRVYVTGYSLKEDQHDIKKLFKKFGKIEEFAWKGKYCFIEFKDPQDAEKAVKKMNKEEVKGSVLQVEMARGNKPSKNNGLCYSCGRSGHLQNTIYILSYSFTILLALKTVDIDRRHPVHLALVVSLEKNTRRNIKKRRAHPVRIPHQVVHQAERKGIRRRVQKGNQSPHQEALQKTHNIQSLLPAPLMTKKKKKKTLLKKRIKEMKEVVSNEVPVMLQIKLVSNNILIINKYYQKLFQFIYYLLIYLNSFIT</sequence>
<dbReference type="InterPro" id="IPR012677">
    <property type="entry name" value="Nucleotide-bd_a/b_plait_sf"/>
</dbReference>
<accession>A0DT12</accession>
<name>A0DT12_PARTE</name>
<dbReference type="InterPro" id="IPR035979">
    <property type="entry name" value="RBD_domain_sf"/>
</dbReference>
<evidence type="ECO:0000313" key="3">
    <source>
        <dbReference type="EMBL" id="CAK86179.1"/>
    </source>
</evidence>
<dbReference type="PANTHER" id="PTHR23147">
    <property type="entry name" value="SERINE/ARGININE RICH SPLICING FACTOR"/>
    <property type="match status" value="1"/>
</dbReference>
<dbReference type="Pfam" id="PF00076">
    <property type="entry name" value="RRM_1"/>
    <property type="match status" value="1"/>
</dbReference>
<dbReference type="HOGENOM" id="CLU_1039977_0_0_1"/>
<dbReference type="OrthoDB" id="5970at2759"/>
<evidence type="ECO:0000313" key="4">
    <source>
        <dbReference type="Proteomes" id="UP000000600"/>
    </source>
</evidence>
<dbReference type="EMBL" id="CT868563">
    <property type="protein sequence ID" value="CAK86179.1"/>
    <property type="molecule type" value="Genomic_DNA"/>
</dbReference>
<dbReference type="Proteomes" id="UP000000600">
    <property type="component" value="Unassembled WGS sequence"/>
</dbReference>